<dbReference type="InterPro" id="IPR036412">
    <property type="entry name" value="HAD-like_sf"/>
</dbReference>
<accession>A0A1T4YGL2</accession>
<dbReference type="EMBL" id="FUYG01000008">
    <property type="protein sequence ID" value="SKB00431.1"/>
    <property type="molecule type" value="Genomic_DNA"/>
</dbReference>
<protein>
    <submittedName>
        <fullName evidence="1">Phosphoglycolate phosphatase</fullName>
    </submittedName>
</protein>
<dbReference type="InterPro" id="IPR041492">
    <property type="entry name" value="HAD_2"/>
</dbReference>
<dbReference type="InterPro" id="IPR050155">
    <property type="entry name" value="HAD-like_hydrolase_sf"/>
</dbReference>
<name>A0A1T4YGL2_9MICO</name>
<dbReference type="InterPro" id="IPR023198">
    <property type="entry name" value="PGP-like_dom2"/>
</dbReference>
<proteinExistence type="predicted"/>
<dbReference type="InterPro" id="IPR023214">
    <property type="entry name" value="HAD_sf"/>
</dbReference>
<dbReference type="RefSeq" id="WP_078715073.1">
    <property type="nucleotide sequence ID" value="NZ_FUYG01000008.1"/>
</dbReference>
<organism evidence="1 2">
    <name type="scientific">Agreia bicolorata</name>
    <dbReference type="NCBI Taxonomy" id="110935"/>
    <lineage>
        <taxon>Bacteria</taxon>
        <taxon>Bacillati</taxon>
        <taxon>Actinomycetota</taxon>
        <taxon>Actinomycetes</taxon>
        <taxon>Micrococcales</taxon>
        <taxon>Microbacteriaceae</taxon>
        <taxon>Agreia</taxon>
    </lineage>
</organism>
<dbReference type="AlphaFoldDB" id="A0A1T4YGL2"/>
<dbReference type="Proteomes" id="UP000189735">
    <property type="component" value="Unassembled WGS sequence"/>
</dbReference>
<dbReference type="SUPFAM" id="SSF56784">
    <property type="entry name" value="HAD-like"/>
    <property type="match status" value="1"/>
</dbReference>
<evidence type="ECO:0000313" key="2">
    <source>
        <dbReference type="Proteomes" id="UP000189735"/>
    </source>
</evidence>
<dbReference type="PANTHER" id="PTHR43434:SF20">
    <property type="entry name" value="5'-NUCLEOTIDASE"/>
    <property type="match status" value="1"/>
</dbReference>
<dbReference type="Gene3D" id="3.40.50.1000">
    <property type="entry name" value="HAD superfamily/HAD-like"/>
    <property type="match status" value="1"/>
</dbReference>
<dbReference type="GO" id="GO:0005829">
    <property type="term" value="C:cytosol"/>
    <property type="evidence" value="ECO:0007669"/>
    <property type="project" value="TreeGrafter"/>
</dbReference>
<dbReference type="PANTHER" id="PTHR43434">
    <property type="entry name" value="PHOSPHOGLYCOLATE PHOSPHATASE"/>
    <property type="match status" value="1"/>
</dbReference>
<reference evidence="2" key="1">
    <citation type="submission" date="2017-02" db="EMBL/GenBank/DDBJ databases">
        <authorList>
            <person name="Varghese N."/>
            <person name="Submissions S."/>
        </authorList>
    </citation>
    <scope>NUCLEOTIDE SEQUENCE [LARGE SCALE GENOMIC DNA]</scope>
    <source>
        <strain evidence="2">VKM Ac-2052</strain>
    </source>
</reference>
<evidence type="ECO:0000313" key="1">
    <source>
        <dbReference type="EMBL" id="SKB00431.1"/>
    </source>
</evidence>
<dbReference type="Gene3D" id="1.10.150.240">
    <property type="entry name" value="Putative phosphatase, domain 2"/>
    <property type="match status" value="1"/>
</dbReference>
<dbReference type="GO" id="GO:0004713">
    <property type="term" value="F:protein tyrosine kinase activity"/>
    <property type="evidence" value="ECO:0007669"/>
    <property type="project" value="TreeGrafter"/>
</dbReference>
<gene>
    <name evidence="1" type="ORF">SAMN06295879_3008</name>
</gene>
<dbReference type="Pfam" id="PF13419">
    <property type="entry name" value="HAD_2"/>
    <property type="match status" value="1"/>
</dbReference>
<sequence length="223" mass="23430">MTSHAPSKPWSTILFDLDGTITDSAPGILHRLARTLEILGHPVPPPTELVKFVGPPILDGFRAVADIDAEGAQEALVVYRGLAASDGPEGDSVVYPGILGVLRDIHAAGVPLAITTSKSEVQAVRILQHLGIADLFATITGSSEDETRSAKADVVAEALVRLRAADVDLSNTVLVGDRHHDIEGAAEHGIPTIMVEWGYGSPAEAAGAIHVVHSMEQLRALLV</sequence>